<keyword evidence="2" id="KW-1133">Transmembrane helix</keyword>
<dbReference type="PANTHER" id="PTHR13299:SF0">
    <property type="entry name" value="PEROXISOMAL MEMBRANE PROTEIN PEX16"/>
    <property type="match status" value="1"/>
</dbReference>
<comment type="subcellular location">
    <subcellularLocation>
        <location evidence="2">Peroxisome membrane</location>
    </subcellularLocation>
</comment>
<reference evidence="4" key="1">
    <citation type="journal article" date="2016" name="Nat. Biotechnol.">
        <title>Sequencing wild and cultivated cassava and related species reveals extensive interspecific hybridization and genetic diversity.</title>
        <authorList>
            <person name="Bredeson J.V."/>
            <person name="Lyons J.B."/>
            <person name="Prochnik S.E."/>
            <person name="Wu G.A."/>
            <person name="Ha C.M."/>
            <person name="Edsinger-Gonzales E."/>
            <person name="Grimwood J."/>
            <person name="Schmutz J."/>
            <person name="Rabbi I.Y."/>
            <person name="Egesi C."/>
            <person name="Nauluvula P."/>
            <person name="Lebot V."/>
            <person name="Ndunguru J."/>
            <person name="Mkamilo G."/>
            <person name="Bart R.S."/>
            <person name="Setter T.L."/>
            <person name="Gleadow R.M."/>
            <person name="Kulakow P."/>
            <person name="Ferguson M.E."/>
            <person name="Rounsley S."/>
            <person name="Rokhsar D.S."/>
        </authorList>
    </citation>
    <scope>NUCLEOTIDE SEQUENCE [LARGE SCALE GENOMIC DNA]</scope>
    <source>
        <strain evidence="4">cv. AM560-2</strain>
    </source>
</reference>
<gene>
    <name evidence="3" type="ORF">MANES_01G263200v8</name>
</gene>
<feature type="transmembrane region" description="Helical" evidence="2">
    <location>
        <begin position="267"/>
        <end position="285"/>
    </location>
</feature>
<comment type="caution">
    <text evidence="3">The sequence shown here is derived from an EMBL/GenBank/DDBJ whole genome shotgun (WGS) entry which is preliminary data.</text>
</comment>
<feature type="transmembrane region" description="Helical" evidence="2">
    <location>
        <begin position="235"/>
        <end position="255"/>
    </location>
</feature>
<evidence type="ECO:0000256" key="2">
    <source>
        <dbReference type="RuleBase" id="RU365003"/>
    </source>
</evidence>
<sequence length="368" mass="41812">MEAYKRWVRRNKDYVHSLESLANGLTWLLPERFSASEIGPEAVTAILGVITAINEHIIDTAPTQWQDSSAEPYHFPYSLCISAIKDLETLVEVTAQHYYGEDKKWNFLAVTEALKVLVRLALFWNSGYKILLHGGETPNLEKHSNLCSQQTVGGFSKPANHHGPSHLRDINGWNPWNLEGRALSALSRFGENARMVSDRVWLVRVQHPQAIMKPLSPVVERMTLSTILSEKGLRGALFVMGEVLYITRPLIYVLFIRKHGIRSWIPWFFSLAVDFIGIGVLTQVAKSIHGGKGQPFHLTVSENDELKRRKLLWALYLMRDPFFSKYTRQRLESTEKLMEPVPIVGLLTAKIVELVIGAQTRYTYMSGS</sequence>
<dbReference type="Proteomes" id="UP000091857">
    <property type="component" value="Chromosome 1"/>
</dbReference>
<proteinExistence type="inferred from homology"/>
<dbReference type="EMBL" id="CM004387">
    <property type="protein sequence ID" value="OAY62374.1"/>
    <property type="molecule type" value="Genomic_DNA"/>
</dbReference>
<dbReference type="OrthoDB" id="2021143at2759"/>
<keyword evidence="2" id="KW-0812">Transmembrane</keyword>
<evidence type="ECO:0000256" key="1">
    <source>
        <dbReference type="ARBA" id="ARBA00009505"/>
    </source>
</evidence>
<organism evidence="3 4">
    <name type="scientific">Manihot esculenta</name>
    <name type="common">Cassava</name>
    <name type="synonym">Jatropha manihot</name>
    <dbReference type="NCBI Taxonomy" id="3983"/>
    <lineage>
        <taxon>Eukaryota</taxon>
        <taxon>Viridiplantae</taxon>
        <taxon>Streptophyta</taxon>
        <taxon>Embryophyta</taxon>
        <taxon>Tracheophyta</taxon>
        <taxon>Spermatophyta</taxon>
        <taxon>Magnoliopsida</taxon>
        <taxon>eudicotyledons</taxon>
        <taxon>Gunneridae</taxon>
        <taxon>Pentapetalae</taxon>
        <taxon>rosids</taxon>
        <taxon>fabids</taxon>
        <taxon>Malpighiales</taxon>
        <taxon>Euphorbiaceae</taxon>
        <taxon>Crotonoideae</taxon>
        <taxon>Manihoteae</taxon>
        <taxon>Manihot</taxon>
    </lineage>
</organism>
<dbReference type="InterPro" id="IPR013919">
    <property type="entry name" value="Pex16"/>
</dbReference>
<dbReference type="STRING" id="3983.A0A2C9WP76"/>
<protein>
    <recommendedName>
        <fullName evidence="2">Peroxisomal membrane protein PEX16</fullName>
    </recommendedName>
</protein>
<name>A0A2C9WP76_MANES</name>
<evidence type="ECO:0000313" key="4">
    <source>
        <dbReference type="Proteomes" id="UP000091857"/>
    </source>
</evidence>
<evidence type="ECO:0000313" key="3">
    <source>
        <dbReference type="EMBL" id="OAY62374.1"/>
    </source>
</evidence>
<dbReference type="Pfam" id="PF08610">
    <property type="entry name" value="Pex16"/>
    <property type="match status" value="1"/>
</dbReference>
<dbReference type="AlphaFoldDB" id="A0A2C9WP76"/>
<dbReference type="Gramene" id="Manes.01G263200.1.v8.1">
    <property type="protein sequence ID" value="Manes.01G263200.1.v8.1.CDS"/>
    <property type="gene ID" value="Manes.01G263200.v8.1"/>
</dbReference>
<keyword evidence="2" id="KW-0472">Membrane</keyword>
<comment type="similarity">
    <text evidence="1 2">Belongs to the peroxin-16 family.</text>
</comment>
<keyword evidence="4" id="KW-1185">Reference proteome</keyword>
<dbReference type="GO" id="GO:0007031">
    <property type="term" value="P:peroxisome organization"/>
    <property type="evidence" value="ECO:0000318"/>
    <property type="project" value="GO_Central"/>
</dbReference>
<dbReference type="PANTHER" id="PTHR13299">
    <property type="entry name" value="PEROXISOMAL MEMBRANE PROTEIN PEX16"/>
    <property type="match status" value="1"/>
</dbReference>
<dbReference type="GO" id="GO:0005778">
    <property type="term" value="C:peroxisomal membrane"/>
    <property type="evidence" value="ECO:0000318"/>
    <property type="project" value="GO_Central"/>
</dbReference>
<accession>A0A2C9WP76</accession>
<keyword evidence="2" id="KW-0576">Peroxisome</keyword>
<keyword evidence="2" id="KW-0962">Peroxisome biogenesis</keyword>